<gene>
    <name evidence="2" type="ORF">CAL27_19520</name>
    <name evidence="1" type="ORF">CEG14_14155</name>
</gene>
<dbReference type="Proteomes" id="UP000217005">
    <property type="component" value="Unassembled WGS sequence"/>
</dbReference>
<evidence type="ECO:0000313" key="3">
    <source>
        <dbReference type="Proteomes" id="UP000216354"/>
    </source>
</evidence>
<sequence length="58" mass="6612">MSDNLENRGAQDRARINVNEPHELRYWTQALQVSEQQLRDAVARVGVSADAVRAHLKK</sequence>
<reference evidence="2 3" key="2">
    <citation type="submission" date="2017-05" db="EMBL/GenBank/DDBJ databases">
        <title>Complete and WGS of Bordetella genogroups.</title>
        <authorList>
            <person name="Spilker T."/>
            <person name="Lipuma J."/>
        </authorList>
    </citation>
    <scope>NUCLEOTIDE SEQUENCE [LARGE SCALE GENOMIC DNA]</scope>
    <source>
        <strain evidence="2 3">AU9795</strain>
    </source>
</reference>
<dbReference type="EMBL" id="NEVL01000003">
    <property type="protein sequence ID" value="OZI36166.1"/>
    <property type="molecule type" value="Genomic_DNA"/>
</dbReference>
<protein>
    <submittedName>
        <fullName evidence="1">DUF3606 domain-containing protein</fullName>
    </submittedName>
</protein>
<dbReference type="RefSeq" id="WP_094826975.1">
    <property type="nucleotide sequence ID" value="NZ_NEVL01000003.1"/>
</dbReference>
<dbReference type="InterPro" id="IPR022037">
    <property type="entry name" value="DUF3606"/>
</dbReference>
<dbReference type="AlphaFoldDB" id="A0A261SFL7"/>
<dbReference type="OrthoDB" id="7030114at2"/>
<reference evidence="1 4" key="1">
    <citation type="submission" date="2017-05" db="EMBL/GenBank/DDBJ databases">
        <title>Complete and WGS of Bordetella genogroups.</title>
        <authorList>
            <person name="Spilker T."/>
            <person name="LiPuma J."/>
        </authorList>
    </citation>
    <scope>NUCLEOTIDE SEQUENCE [LARGE SCALE GENOMIC DNA]</scope>
    <source>
        <strain evidence="1 4">AU17610</strain>
    </source>
</reference>
<keyword evidence="3" id="KW-1185">Reference proteome</keyword>
<proteinExistence type="predicted"/>
<name>A0A261SFL7_9BORD</name>
<accession>A0A261SFL7</accession>
<dbReference type="Pfam" id="PF12244">
    <property type="entry name" value="DUF3606"/>
    <property type="match status" value="1"/>
</dbReference>
<evidence type="ECO:0000313" key="2">
    <source>
        <dbReference type="EMBL" id="OZI58863.1"/>
    </source>
</evidence>
<comment type="caution">
    <text evidence="1">The sequence shown here is derived from an EMBL/GenBank/DDBJ whole genome shotgun (WGS) entry which is preliminary data.</text>
</comment>
<evidence type="ECO:0000313" key="4">
    <source>
        <dbReference type="Proteomes" id="UP000217005"/>
    </source>
</evidence>
<dbReference type="EMBL" id="NEVR01000004">
    <property type="protein sequence ID" value="OZI58863.1"/>
    <property type="molecule type" value="Genomic_DNA"/>
</dbReference>
<evidence type="ECO:0000313" key="1">
    <source>
        <dbReference type="EMBL" id="OZI36166.1"/>
    </source>
</evidence>
<dbReference type="Proteomes" id="UP000216354">
    <property type="component" value="Unassembled WGS sequence"/>
</dbReference>
<organism evidence="1 4">
    <name type="scientific">Bordetella genomosp. 1</name>
    <dbReference type="NCBI Taxonomy" id="1395607"/>
    <lineage>
        <taxon>Bacteria</taxon>
        <taxon>Pseudomonadati</taxon>
        <taxon>Pseudomonadota</taxon>
        <taxon>Betaproteobacteria</taxon>
        <taxon>Burkholderiales</taxon>
        <taxon>Alcaligenaceae</taxon>
        <taxon>Bordetella</taxon>
    </lineage>
</organism>